<keyword evidence="4" id="KW-1185">Reference proteome</keyword>
<dbReference type="AlphaFoldDB" id="A0A229FQX9"/>
<proteinExistence type="predicted"/>
<reference evidence="3 4" key="1">
    <citation type="submission" date="2017-06" db="EMBL/GenBank/DDBJ databases">
        <title>Reclassification of a Polynucleobacter cosmopolitanus strain isolated from tropical Lake Victoria as Polynucleobacter victoriensis comb. nov.</title>
        <authorList>
            <person name="Hahn M.W."/>
        </authorList>
    </citation>
    <scope>NUCLEOTIDE SEQUENCE [LARGE SCALE GENOMIC DNA]</scope>
    <source>
        <strain evidence="3 4">MWH-MoIso2</strain>
    </source>
</reference>
<dbReference type="Proteomes" id="UP000215188">
    <property type="component" value="Unassembled WGS sequence"/>
</dbReference>
<dbReference type="GO" id="GO:0016829">
    <property type="term" value="F:lyase activity"/>
    <property type="evidence" value="ECO:0007669"/>
    <property type="project" value="UniProtKB-KW"/>
</dbReference>
<dbReference type="Gene3D" id="3.40.50.1400">
    <property type="match status" value="1"/>
</dbReference>
<sequence>MVKKAIILFSHGARDPRWKEPIINVQKLIQAQNPEMIVELAFLELMSPTLSECIEDIISKEIYQMTLVPIFFGQGGHIREDLPKLLAACSQKYPQMDLTVKPAVGEDLGVLQAIAKYCTDQ</sequence>
<organism evidence="3 4">
    <name type="scientific">Polynucleobacter cosmopolitanus</name>
    <dbReference type="NCBI Taxonomy" id="351345"/>
    <lineage>
        <taxon>Bacteria</taxon>
        <taxon>Pseudomonadati</taxon>
        <taxon>Pseudomonadota</taxon>
        <taxon>Betaproteobacteria</taxon>
        <taxon>Burkholderiales</taxon>
        <taxon>Burkholderiaceae</taxon>
        <taxon>Polynucleobacter</taxon>
    </lineage>
</organism>
<evidence type="ECO:0000256" key="2">
    <source>
        <dbReference type="ARBA" id="ARBA00023239"/>
    </source>
</evidence>
<protein>
    <submittedName>
        <fullName evidence="3">Cobalamin biosynthesis protein CbiX</fullName>
    </submittedName>
</protein>
<dbReference type="RefSeq" id="WP_089516475.1">
    <property type="nucleotide sequence ID" value="NZ_NJGG01000003.1"/>
</dbReference>
<dbReference type="PANTHER" id="PTHR33542">
    <property type="entry name" value="SIROHYDROCHLORIN FERROCHELATASE, CHLOROPLASTIC"/>
    <property type="match status" value="1"/>
</dbReference>
<dbReference type="EMBL" id="NJGG01000003">
    <property type="protein sequence ID" value="OXL14431.1"/>
    <property type="molecule type" value="Genomic_DNA"/>
</dbReference>
<keyword evidence="2" id="KW-0456">Lyase</keyword>
<dbReference type="OrthoDB" id="9797895at2"/>
<dbReference type="SUPFAM" id="SSF53800">
    <property type="entry name" value="Chelatase"/>
    <property type="match status" value="1"/>
</dbReference>
<dbReference type="InterPro" id="IPR050963">
    <property type="entry name" value="Sirohydro_Cobaltochel/CbiX"/>
</dbReference>
<comment type="caution">
    <text evidence="3">The sequence shown here is derived from an EMBL/GenBank/DDBJ whole genome shotgun (WGS) entry which is preliminary data.</text>
</comment>
<dbReference type="Pfam" id="PF01903">
    <property type="entry name" value="CbiX"/>
    <property type="match status" value="1"/>
</dbReference>
<dbReference type="PANTHER" id="PTHR33542:SF5">
    <property type="entry name" value="FERROCHELATASE CHE1"/>
    <property type="match status" value="1"/>
</dbReference>
<dbReference type="InterPro" id="IPR002762">
    <property type="entry name" value="CbiX-like"/>
</dbReference>
<evidence type="ECO:0000313" key="3">
    <source>
        <dbReference type="EMBL" id="OXL14431.1"/>
    </source>
</evidence>
<dbReference type="GO" id="GO:0046872">
    <property type="term" value="F:metal ion binding"/>
    <property type="evidence" value="ECO:0007669"/>
    <property type="project" value="UniProtKB-KW"/>
</dbReference>
<gene>
    <name evidence="3" type="ORF">AOC33_07865</name>
</gene>
<evidence type="ECO:0000256" key="1">
    <source>
        <dbReference type="ARBA" id="ARBA00022723"/>
    </source>
</evidence>
<dbReference type="CDD" id="cd03416">
    <property type="entry name" value="CbiX_SirB_N"/>
    <property type="match status" value="1"/>
</dbReference>
<evidence type="ECO:0000313" key="4">
    <source>
        <dbReference type="Proteomes" id="UP000215188"/>
    </source>
</evidence>
<accession>A0A229FQX9</accession>
<keyword evidence="1" id="KW-0479">Metal-binding</keyword>
<name>A0A229FQX9_9BURK</name>